<evidence type="ECO:0000256" key="6">
    <source>
        <dbReference type="ARBA" id="ARBA00022723"/>
    </source>
</evidence>
<accession>A0A7R9DUS2</accession>
<dbReference type="PANTHER" id="PTHR24291">
    <property type="entry name" value="CYTOCHROME P450 FAMILY 4"/>
    <property type="match status" value="1"/>
</dbReference>
<dbReference type="InterPro" id="IPR036396">
    <property type="entry name" value="Cyt_P450_sf"/>
</dbReference>
<dbReference type="GO" id="GO:0016705">
    <property type="term" value="F:oxidoreductase activity, acting on paired donors, with incorporation or reduction of molecular oxygen"/>
    <property type="evidence" value="ECO:0007669"/>
    <property type="project" value="InterPro"/>
</dbReference>
<keyword evidence="6 13" id="KW-0479">Metal-binding</keyword>
<comment type="similarity">
    <text evidence="4 14">Belongs to the cytochrome P450 family.</text>
</comment>
<gene>
    <name evidence="15" type="ORF">TPSB3V08_LOCUS13378</name>
</gene>
<dbReference type="PRINTS" id="PR00385">
    <property type="entry name" value="P450"/>
</dbReference>
<protein>
    <recommendedName>
        <fullName evidence="16">Cytochrome P450</fullName>
    </recommendedName>
</protein>
<evidence type="ECO:0000256" key="8">
    <source>
        <dbReference type="ARBA" id="ARBA00022848"/>
    </source>
</evidence>
<name>A0A7R9DUS2_TIMPO</name>
<evidence type="ECO:0000256" key="7">
    <source>
        <dbReference type="ARBA" id="ARBA00022824"/>
    </source>
</evidence>
<evidence type="ECO:0000256" key="3">
    <source>
        <dbReference type="ARBA" id="ARBA00004406"/>
    </source>
</evidence>
<dbReference type="InterPro" id="IPR017972">
    <property type="entry name" value="Cyt_P450_CS"/>
</dbReference>
<organism evidence="15">
    <name type="scientific">Timema poppense</name>
    <name type="common">Walking stick</name>
    <dbReference type="NCBI Taxonomy" id="170557"/>
    <lineage>
        <taxon>Eukaryota</taxon>
        <taxon>Metazoa</taxon>
        <taxon>Ecdysozoa</taxon>
        <taxon>Arthropoda</taxon>
        <taxon>Hexapoda</taxon>
        <taxon>Insecta</taxon>
        <taxon>Pterygota</taxon>
        <taxon>Neoptera</taxon>
        <taxon>Polyneoptera</taxon>
        <taxon>Phasmatodea</taxon>
        <taxon>Timematodea</taxon>
        <taxon>Timematoidea</taxon>
        <taxon>Timematidae</taxon>
        <taxon>Timema</taxon>
    </lineage>
</organism>
<dbReference type="GO" id="GO:0004497">
    <property type="term" value="F:monooxygenase activity"/>
    <property type="evidence" value="ECO:0007669"/>
    <property type="project" value="UniProtKB-KW"/>
</dbReference>
<evidence type="ECO:0000256" key="5">
    <source>
        <dbReference type="ARBA" id="ARBA00022617"/>
    </source>
</evidence>
<evidence type="ECO:0000256" key="12">
    <source>
        <dbReference type="ARBA" id="ARBA00023136"/>
    </source>
</evidence>
<evidence type="ECO:0000256" key="10">
    <source>
        <dbReference type="ARBA" id="ARBA00023004"/>
    </source>
</evidence>
<evidence type="ECO:0000256" key="13">
    <source>
        <dbReference type="PIRSR" id="PIRSR602401-1"/>
    </source>
</evidence>
<dbReference type="EMBL" id="OD025356">
    <property type="protein sequence ID" value="CAD7419963.1"/>
    <property type="molecule type" value="Genomic_DNA"/>
</dbReference>
<dbReference type="Pfam" id="PF00067">
    <property type="entry name" value="p450"/>
    <property type="match status" value="1"/>
</dbReference>
<keyword evidence="9 14" id="KW-0560">Oxidoreductase</keyword>
<dbReference type="GO" id="GO:0020037">
    <property type="term" value="F:heme binding"/>
    <property type="evidence" value="ECO:0007669"/>
    <property type="project" value="InterPro"/>
</dbReference>
<dbReference type="AlphaFoldDB" id="A0A7R9DUS2"/>
<comment type="cofactor">
    <cofactor evidence="1 13">
        <name>heme</name>
        <dbReference type="ChEBI" id="CHEBI:30413"/>
    </cofactor>
</comment>
<dbReference type="PRINTS" id="PR00463">
    <property type="entry name" value="EP450I"/>
</dbReference>
<evidence type="ECO:0000256" key="2">
    <source>
        <dbReference type="ARBA" id="ARBA00004174"/>
    </source>
</evidence>
<evidence type="ECO:0000313" key="15">
    <source>
        <dbReference type="EMBL" id="CAD7419963.1"/>
    </source>
</evidence>
<sequence length="294" mass="33968">MPTFKLIILKNYISIFQTHSFELVNRWSSEANGKEMDIFSVICYYNLYMVCSTLMGSEKISSVKNKMIENRPNKEYESQSSNTRLGYLDNLVGSLLSGSPVLSEEEIRGETVITMLAGFETTASGSSFSLMLLAFHPDIQDRAFQELVDIFGNNKKQLETFEDLKEMTYLEQIIMETLRLYPSIPITMRDVEEEITIKNYIIPADCNIMINLLVIHRNPKYFMNPDKFDPGNFSPEKSTRHPFVFKPFSDGPRVCVGAKYAMFQMKVMLSTIFRYYKIFPVEKLEDLEILETSI</sequence>
<keyword evidence="8" id="KW-0492">Microsome</keyword>
<dbReference type="PANTHER" id="PTHR24291:SF189">
    <property type="entry name" value="CYTOCHROME P450 4C3-RELATED"/>
    <property type="match status" value="1"/>
</dbReference>
<keyword evidence="7" id="KW-0256">Endoplasmic reticulum</keyword>
<dbReference type="Gene3D" id="1.10.630.10">
    <property type="entry name" value="Cytochrome P450"/>
    <property type="match status" value="1"/>
</dbReference>
<evidence type="ECO:0000256" key="4">
    <source>
        <dbReference type="ARBA" id="ARBA00010617"/>
    </source>
</evidence>
<evidence type="ECO:0000256" key="14">
    <source>
        <dbReference type="RuleBase" id="RU000461"/>
    </source>
</evidence>
<dbReference type="InterPro" id="IPR050196">
    <property type="entry name" value="Cytochrome_P450_Monoox"/>
</dbReference>
<feature type="binding site" description="axial binding residue" evidence="13">
    <location>
        <position position="255"/>
    </location>
    <ligand>
        <name>heme</name>
        <dbReference type="ChEBI" id="CHEBI:30413"/>
    </ligand>
    <ligandPart>
        <name>Fe</name>
        <dbReference type="ChEBI" id="CHEBI:18248"/>
    </ligandPart>
</feature>
<comment type="subcellular location">
    <subcellularLocation>
        <location evidence="3">Endoplasmic reticulum membrane</location>
        <topology evidence="3">Peripheral membrane protein</topology>
    </subcellularLocation>
    <subcellularLocation>
        <location evidence="2">Microsome membrane</location>
        <topology evidence="2">Peripheral membrane protein</topology>
    </subcellularLocation>
</comment>
<reference evidence="15" key="1">
    <citation type="submission" date="2020-11" db="EMBL/GenBank/DDBJ databases">
        <authorList>
            <person name="Tran Van P."/>
        </authorList>
    </citation>
    <scope>NUCLEOTIDE SEQUENCE</scope>
</reference>
<dbReference type="InterPro" id="IPR001128">
    <property type="entry name" value="Cyt_P450"/>
</dbReference>
<proteinExistence type="inferred from homology"/>
<keyword evidence="12" id="KW-0472">Membrane</keyword>
<dbReference type="PROSITE" id="PS00086">
    <property type="entry name" value="CYTOCHROME_P450"/>
    <property type="match status" value="1"/>
</dbReference>
<keyword evidence="10 13" id="KW-0408">Iron</keyword>
<dbReference type="GO" id="GO:0005789">
    <property type="term" value="C:endoplasmic reticulum membrane"/>
    <property type="evidence" value="ECO:0007669"/>
    <property type="project" value="UniProtKB-SubCell"/>
</dbReference>
<evidence type="ECO:0000256" key="11">
    <source>
        <dbReference type="ARBA" id="ARBA00023033"/>
    </source>
</evidence>
<dbReference type="GO" id="GO:0005506">
    <property type="term" value="F:iron ion binding"/>
    <property type="evidence" value="ECO:0007669"/>
    <property type="project" value="InterPro"/>
</dbReference>
<keyword evidence="11 14" id="KW-0503">Monooxygenase</keyword>
<dbReference type="SUPFAM" id="SSF48264">
    <property type="entry name" value="Cytochrome P450"/>
    <property type="match status" value="1"/>
</dbReference>
<evidence type="ECO:0000256" key="1">
    <source>
        <dbReference type="ARBA" id="ARBA00001971"/>
    </source>
</evidence>
<evidence type="ECO:0008006" key="16">
    <source>
        <dbReference type="Google" id="ProtNLM"/>
    </source>
</evidence>
<evidence type="ECO:0000256" key="9">
    <source>
        <dbReference type="ARBA" id="ARBA00023002"/>
    </source>
</evidence>
<keyword evidence="5 13" id="KW-0349">Heme</keyword>
<dbReference type="InterPro" id="IPR002401">
    <property type="entry name" value="Cyt_P450_E_grp-I"/>
</dbReference>